<keyword evidence="1" id="KW-0614">Plasmid</keyword>
<dbReference type="RefSeq" id="WP_306952057.1">
    <property type="nucleotide sequence ID" value="NZ_CP132977.1"/>
</dbReference>
<dbReference type="EMBL" id="CP132977">
    <property type="protein sequence ID" value="WMD24045.1"/>
    <property type="molecule type" value="Genomic_DNA"/>
</dbReference>
<evidence type="ECO:0000313" key="1">
    <source>
        <dbReference type="EMBL" id="WMD24045.1"/>
    </source>
</evidence>
<evidence type="ECO:0000313" key="2">
    <source>
        <dbReference type="Proteomes" id="UP001234798"/>
    </source>
</evidence>
<gene>
    <name evidence="1" type="ORF">RAS12_30910</name>
</gene>
<protein>
    <submittedName>
        <fullName evidence="1">Uncharacterized protein</fullName>
    </submittedName>
</protein>
<accession>A0ABY9MBE0</accession>
<name>A0ABY9MBE0_9BURK</name>
<dbReference type="Proteomes" id="UP001234798">
    <property type="component" value="Plasmid unnamed"/>
</dbReference>
<proteinExistence type="predicted"/>
<geneLocation type="plasmid" evidence="1 2">
    <name>unnamed</name>
</geneLocation>
<keyword evidence="2" id="KW-1185">Reference proteome</keyword>
<sequence length="146" mass="16093">MSHDNAKECSSTTELFGSLITARCSCRSESCEQKCSESSWLQVTKSFVKSYVPALVEARNAAPLSSAWWSSTSERAPVPTLSEYFELMEGAPGVSPAARAQMAHYLERSLPGYDKTRGRDQNAVCSQQLQYRANIAIHYFSLKAVG</sequence>
<reference evidence="1 2" key="1">
    <citation type="submission" date="2023-08" db="EMBL/GenBank/DDBJ databases">
        <title>Achromobacter seleniivolatilans sp. nov., isolated from seleniferous soil.</title>
        <authorList>
            <person name="Zhang S."/>
            <person name="Li K."/>
            <person name="Peng J."/>
            <person name="Zhao Q."/>
            <person name="Wang H."/>
            <person name="Guo Y."/>
        </authorList>
    </citation>
    <scope>NUCLEOTIDE SEQUENCE [LARGE SCALE GENOMIC DNA]</scope>
    <source>
        <strain evidence="1 2">R39</strain>
        <plasmid evidence="1 2">unnamed</plasmid>
    </source>
</reference>
<organism evidence="1 2">
    <name type="scientific">Achromobacter seleniivolatilans</name>
    <dbReference type="NCBI Taxonomy" id="3047478"/>
    <lineage>
        <taxon>Bacteria</taxon>
        <taxon>Pseudomonadati</taxon>
        <taxon>Pseudomonadota</taxon>
        <taxon>Betaproteobacteria</taxon>
        <taxon>Burkholderiales</taxon>
        <taxon>Alcaligenaceae</taxon>
        <taxon>Achromobacter</taxon>
    </lineage>
</organism>